<dbReference type="GO" id="GO:0016491">
    <property type="term" value="F:oxidoreductase activity"/>
    <property type="evidence" value="ECO:0007669"/>
    <property type="project" value="InterPro"/>
</dbReference>
<dbReference type="InterPro" id="IPR039261">
    <property type="entry name" value="FNR_nucleotide-bd"/>
</dbReference>
<dbReference type="InterPro" id="IPR050353">
    <property type="entry name" value="PyrK_electron_transfer"/>
</dbReference>
<accession>A0A383EYG3</accession>
<proteinExistence type="predicted"/>
<dbReference type="SUPFAM" id="SSF63380">
    <property type="entry name" value="Riboflavin synthase domain-like"/>
    <property type="match status" value="1"/>
</dbReference>
<dbReference type="InterPro" id="IPR017938">
    <property type="entry name" value="Riboflavin_synthase-like_b-brl"/>
</dbReference>
<dbReference type="AlphaFoldDB" id="A0A383EYG3"/>
<organism evidence="2">
    <name type="scientific">marine metagenome</name>
    <dbReference type="NCBI Taxonomy" id="408172"/>
    <lineage>
        <taxon>unclassified sequences</taxon>
        <taxon>metagenomes</taxon>
        <taxon>ecological metagenomes</taxon>
    </lineage>
</organism>
<gene>
    <name evidence="2" type="ORF">METZ01_LOCUS514553</name>
</gene>
<dbReference type="Gene3D" id="3.40.50.80">
    <property type="entry name" value="Nucleotide-binding domain of ferredoxin-NADP reductase (FNR) module"/>
    <property type="match status" value="1"/>
</dbReference>
<sequence>MNNAIRNTIFVEDATVIQQLDFPENQFILRLYAPQCAAQARPGTFAHVRCDTEIPMRRPLSIMRSNPGEGSVDFFYKIVGPGLKALSQAKVGDCINIIGPIGNGFWFHEQNSVQLMIGGGVGIPPIVFLAEHLHRTNKRKFSPVVFMGSELPFPFETTPSVLPLTG</sequence>
<protein>
    <recommendedName>
        <fullName evidence="1">FAD-binding FR-type domain-containing protein</fullName>
    </recommendedName>
</protein>
<name>A0A383EYG3_9ZZZZ</name>
<feature type="domain" description="FAD-binding FR-type" evidence="1">
    <location>
        <begin position="9"/>
        <end position="107"/>
    </location>
</feature>
<dbReference type="SUPFAM" id="SSF52343">
    <property type="entry name" value="Ferredoxin reductase-like, C-terminal NADP-linked domain"/>
    <property type="match status" value="1"/>
</dbReference>
<evidence type="ECO:0000259" key="1">
    <source>
        <dbReference type="PROSITE" id="PS51384"/>
    </source>
</evidence>
<dbReference type="PANTHER" id="PTHR43513">
    <property type="entry name" value="DIHYDROOROTATE DEHYDROGENASE B (NAD(+)), ELECTRON TRANSFER SUBUNIT"/>
    <property type="match status" value="1"/>
</dbReference>
<dbReference type="EMBL" id="UINC01229824">
    <property type="protein sequence ID" value="SVE61699.1"/>
    <property type="molecule type" value="Genomic_DNA"/>
</dbReference>
<dbReference type="PANTHER" id="PTHR43513:SF3">
    <property type="entry name" value="DIHYDROOROTATE DEHYDROGENASE B (NAD(+)), ELECTRON TRANSFER SUBUNIT-RELATED"/>
    <property type="match status" value="1"/>
</dbReference>
<feature type="non-terminal residue" evidence="2">
    <location>
        <position position="166"/>
    </location>
</feature>
<dbReference type="InterPro" id="IPR017927">
    <property type="entry name" value="FAD-bd_FR_type"/>
</dbReference>
<dbReference type="PROSITE" id="PS51384">
    <property type="entry name" value="FAD_FR"/>
    <property type="match status" value="1"/>
</dbReference>
<reference evidence="2" key="1">
    <citation type="submission" date="2018-05" db="EMBL/GenBank/DDBJ databases">
        <authorList>
            <person name="Lanie J.A."/>
            <person name="Ng W.-L."/>
            <person name="Kazmierczak K.M."/>
            <person name="Andrzejewski T.M."/>
            <person name="Davidsen T.M."/>
            <person name="Wayne K.J."/>
            <person name="Tettelin H."/>
            <person name="Glass J.I."/>
            <person name="Rusch D."/>
            <person name="Podicherti R."/>
            <person name="Tsui H.-C.T."/>
            <person name="Winkler M.E."/>
        </authorList>
    </citation>
    <scope>NUCLEOTIDE SEQUENCE</scope>
</reference>
<dbReference type="Gene3D" id="2.40.30.10">
    <property type="entry name" value="Translation factors"/>
    <property type="match status" value="1"/>
</dbReference>
<evidence type="ECO:0000313" key="2">
    <source>
        <dbReference type="EMBL" id="SVE61699.1"/>
    </source>
</evidence>